<dbReference type="EMBL" id="JAUCMV010000003">
    <property type="protein sequence ID" value="KAK0413290.1"/>
    <property type="molecule type" value="Genomic_DNA"/>
</dbReference>
<evidence type="ECO:0000313" key="2">
    <source>
        <dbReference type="Proteomes" id="UP001175271"/>
    </source>
</evidence>
<dbReference type="AlphaFoldDB" id="A0AA39HW96"/>
<proteinExistence type="predicted"/>
<gene>
    <name evidence="1" type="ORF">QR680_006717</name>
</gene>
<reference evidence="1" key="1">
    <citation type="submission" date="2023-06" db="EMBL/GenBank/DDBJ databases">
        <title>Genomic analysis of the entomopathogenic nematode Steinernema hermaphroditum.</title>
        <authorList>
            <person name="Schwarz E.M."/>
            <person name="Heppert J.K."/>
            <person name="Baniya A."/>
            <person name="Schwartz H.T."/>
            <person name="Tan C.-H."/>
            <person name="Antoshechkin I."/>
            <person name="Sternberg P.W."/>
            <person name="Goodrich-Blair H."/>
            <person name="Dillman A.R."/>
        </authorList>
    </citation>
    <scope>NUCLEOTIDE SEQUENCE</scope>
    <source>
        <strain evidence="1">PS9179</strain>
        <tissue evidence="1">Whole animal</tissue>
    </source>
</reference>
<keyword evidence="2" id="KW-1185">Reference proteome</keyword>
<evidence type="ECO:0000313" key="1">
    <source>
        <dbReference type="EMBL" id="KAK0413290.1"/>
    </source>
</evidence>
<comment type="caution">
    <text evidence="1">The sequence shown here is derived from an EMBL/GenBank/DDBJ whole genome shotgun (WGS) entry which is preliminary data.</text>
</comment>
<dbReference type="Proteomes" id="UP001175271">
    <property type="component" value="Unassembled WGS sequence"/>
</dbReference>
<protein>
    <submittedName>
        <fullName evidence="1">Uncharacterized protein</fullName>
    </submittedName>
</protein>
<organism evidence="1 2">
    <name type="scientific">Steinernema hermaphroditum</name>
    <dbReference type="NCBI Taxonomy" id="289476"/>
    <lineage>
        <taxon>Eukaryota</taxon>
        <taxon>Metazoa</taxon>
        <taxon>Ecdysozoa</taxon>
        <taxon>Nematoda</taxon>
        <taxon>Chromadorea</taxon>
        <taxon>Rhabditida</taxon>
        <taxon>Tylenchina</taxon>
        <taxon>Panagrolaimomorpha</taxon>
        <taxon>Strongyloidoidea</taxon>
        <taxon>Steinernematidae</taxon>
        <taxon>Steinernema</taxon>
    </lineage>
</organism>
<sequence>MIVNEERNLCSDSRIEKCTEMCSPVPEKYAHMVCVTLRAGRLDWLHFNYQLSLLSPEIDVIEIALCHKQFKTLILRDCVLLEELFNIWEENREKMIGKEMVLLFNNRLVATDLKGDLQLCSLEECEYIEKELFYFHRSELNMSSQAYKIKSELITDDKHNIFVFIEREEKGEEVAELGFLTDTDEVIVLFS</sequence>
<name>A0AA39HW96_9BILA</name>
<accession>A0AA39HW96</accession>